<evidence type="ECO:0000256" key="3">
    <source>
        <dbReference type="ARBA" id="ARBA00022827"/>
    </source>
</evidence>
<keyword evidence="3" id="KW-0274">FAD</keyword>
<reference evidence="7 8" key="1">
    <citation type="submission" date="2022-12" db="EMBL/GenBank/DDBJ databases">
        <title>Dasania phycosphaerae sp. nov., isolated from particulate material of the south coast of Korea.</title>
        <authorList>
            <person name="Jiang Y."/>
        </authorList>
    </citation>
    <scope>NUCLEOTIDE SEQUENCE [LARGE SCALE GENOMIC DNA]</scope>
    <source>
        <strain evidence="7 8">GY-19</strain>
    </source>
</reference>
<dbReference type="GO" id="GO:0050660">
    <property type="term" value="F:flavin adenine dinucleotide binding"/>
    <property type="evidence" value="ECO:0007669"/>
    <property type="project" value="InterPro"/>
</dbReference>
<evidence type="ECO:0000259" key="6">
    <source>
        <dbReference type="Pfam" id="PF05199"/>
    </source>
</evidence>
<dbReference type="PANTHER" id="PTHR46056">
    <property type="entry name" value="LONG-CHAIN-ALCOHOL OXIDASE"/>
    <property type="match status" value="1"/>
</dbReference>
<name>A0A9J6RQT6_9GAMM</name>
<dbReference type="SUPFAM" id="SSF54373">
    <property type="entry name" value="FAD-linked reductases, C-terminal domain"/>
    <property type="match status" value="1"/>
</dbReference>
<feature type="domain" description="Glucose-methanol-choline oxidoreductase C-terminal" evidence="6">
    <location>
        <begin position="434"/>
        <end position="551"/>
    </location>
</feature>
<dbReference type="InterPro" id="IPR036188">
    <property type="entry name" value="FAD/NAD-bd_sf"/>
</dbReference>
<dbReference type="EMBL" id="JAPTGG010000014">
    <property type="protein sequence ID" value="MCZ0866657.1"/>
    <property type="molecule type" value="Genomic_DNA"/>
</dbReference>
<dbReference type="SUPFAM" id="SSF51905">
    <property type="entry name" value="FAD/NAD(P)-binding domain"/>
    <property type="match status" value="1"/>
</dbReference>
<dbReference type="AlphaFoldDB" id="A0A9J6RQT6"/>
<protein>
    <submittedName>
        <fullName evidence="7">GMC family oxidoreductase</fullName>
    </submittedName>
</protein>
<evidence type="ECO:0000259" key="5">
    <source>
        <dbReference type="Pfam" id="PF00732"/>
    </source>
</evidence>
<dbReference type="PANTHER" id="PTHR46056:SF12">
    <property type="entry name" value="LONG-CHAIN-ALCOHOL OXIDASE"/>
    <property type="match status" value="1"/>
</dbReference>
<evidence type="ECO:0000313" key="8">
    <source>
        <dbReference type="Proteomes" id="UP001069090"/>
    </source>
</evidence>
<dbReference type="RefSeq" id="WP_258332684.1">
    <property type="nucleotide sequence ID" value="NZ_JAPTGG010000014.1"/>
</dbReference>
<dbReference type="Pfam" id="PF05199">
    <property type="entry name" value="GMC_oxred_C"/>
    <property type="match status" value="1"/>
</dbReference>
<feature type="domain" description="Glucose-methanol-choline oxidoreductase N-terminal" evidence="5">
    <location>
        <begin position="108"/>
        <end position="337"/>
    </location>
</feature>
<sequence>MANTHHSHQGAAATAVSGNKFSTTEEVDFVIVGSGAAGGIMAKELSTAGFNVVVLEQGKRYGLGDFLPHDEWMNSVNQKMMGGSLADTPQTYRETEDEEAKELSYRPLMYGQMVGGSSVLYGANFWRFHEVDFKERSLLGPIKGTGFADWPIDYQELEPYYTKVDWEMGVSGEVGPFDPPRSKDYPMPPLPIKSSGVLLKKAAEKLGLKPFAAPMAINSTAFNNRAPCMHCGFCSGHPCEMGAKSSSLSTMLPLAEATGRCEIRSESTVFNIVTNKQGRVTQVQYWDKDGNEQAQRCKAMVLSANGAETPRLLLMSASESHKNGLANSSGLVGKYLMLNAEALNWGVFEEPLNEYKSVLTTQVIHDFYDADLSKGYYGGGGIDARALPNTPIGFALDGLPPEAPKWGAPYKKMVAHNFTRTLTLFSHLTSLAMERNSVSLDPKIKDKWGRPAIRMTYQDHPDDLKNMAFFSNKASELLDAAGAVTQWGTPIEPTRIAAHLLGTCRMGDDPATSVVDRYHRSHDVKNLFICDGSSFVTSGRGQPTMTIMALAFRAAEHIVRFAKNNDI</sequence>
<dbReference type="GO" id="GO:0016614">
    <property type="term" value="F:oxidoreductase activity, acting on CH-OH group of donors"/>
    <property type="evidence" value="ECO:0007669"/>
    <property type="project" value="InterPro"/>
</dbReference>
<dbReference type="InterPro" id="IPR007867">
    <property type="entry name" value="GMC_OxRtase_C"/>
</dbReference>
<dbReference type="Gene3D" id="3.50.50.60">
    <property type="entry name" value="FAD/NAD(P)-binding domain"/>
    <property type="match status" value="2"/>
</dbReference>
<keyword evidence="4" id="KW-0560">Oxidoreductase</keyword>
<dbReference type="InterPro" id="IPR000172">
    <property type="entry name" value="GMC_OxRdtase_N"/>
</dbReference>
<evidence type="ECO:0000256" key="2">
    <source>
        <dbReference type="ARBA" id="ARBA00022630"/>
    </source>
</evidence>
<accession>A0A9J6RQT6</accession>
<evidence type="ECO:0000256" key="1">
    <source>
        <dbReference type="ARBA" id="ARBA00010790"/>
    </source>
</evidence>
<evidence type="ECO:0000313" key="7">
    <source>
        <dbReference type="EMBL" id="MCZ0866657.1"/>
    </source>
</evidence>
<comment type="similarity">
    <text evidence="1">Belongs to the GMC oxidoreductase family.</text>
</comment>
<organism evidence="7 8">
    <name type="scientific">Dasania phycosphaerae</name>
    <dbReference type="NCBI Taxonomy" id="2950436"/>
    <lineage>
        <taxon>Bacteria</taxon>
        <taxon>Pseudomonadati</taxon>
        <taxon>Pseudomonadota</taxon>
        <taxon>Gammaproteobacteria</taxon>
        <taxon>Cellvibrionales</taxon>
        <taxon>Spongiibacteraceae</taxon>
        <taxon>Dasania</taxon>
    </lineage>
</organism>
<keyword evidence="8" id="KW-1185">Reference proteome</keyword>
<gene>
    <name evidence="7" type="ORF">O0V09_15705</name>
</gene>
<keyword evidence="2" id="KW-0285">Flavoprotein</keyword>
<proteinExistence type="inferred from homology"/>
<comment type="caution">
    <text evidence="7">The sequence shown here is derived from an EMBL/GenBank/DDBJ whole genome shotgun (WGS) entry which is preliminary data.</text>
</comment>
<dbReference type="Proteomes" id="UP001069090">
    <property type="component" value="Unassembled WGS sequence"/>
</dbReference>
<evidence type="ECO:0000256" key="4">
    <source>
        <dbReference type="ARBA" id="ARBA00023002"/>
    </source>
</evidence>
<dbReference type="Pfam" id="PF00732">
    <property type="entry name" value="GMC_oxred_N"/>
    <property type="match status" value="1"/>
</dbReference>